<dbReference type="PANTHER" id="PTHR10032">
    <property type="entry name" value="ZINC FINGER PROTEIN WITH KRAB AND SCAN DOMAINS"/>
    <property type="match status" value="1"/>
</dbReference>
<comment type="subcellular location">
    <subcellularLocation>
        <location evidence="1">Nucleus</location>
    </subcellularLocation>
</comment>
<dbReference type="GO" id="GO:0000981">
    <property type="term" value="F:DNA-binding transcription factor activity, RNA polymerase II-specific"/>
    <property type="evidence" value="ECO:0007669"/>
    <property type="project" value="TreeGrafter"/>
</dbReference>
<dbReference type="GO" id="GO:0000978">
    <property type="term" value="F:RNA polymerase II cis-regulatory region sequence-specific DNA binding"/>
    <property type="evidence" value="ECO:0007669"/>
    <property type="project" value="TreeGrafter"/>
</dbReference>
<evidence type="ECO:0000259" key="9">
    <source>
        <dbReference type="PROSITE" id="PS50157"/>
    </source>
</evidence>
<dbReference type="GO" id="GO:0005634">
    <property type="term" value="C:nucleus"/>
    <property type="evidence" value="ECO:0007669"/>
    <property type="project" value="UniProtKB-SubCell"/>
</dbReference>
<protein>
    <submittedName>
        <fullName evidence="10">Ovo like transcriptional repressor 1</fullName>
    </submittedName>
</protein>
<dbReference type="InterPro" id="IPR013087">
    <property type="entry name" value="Znf_C2H2_type"/>
</dbReference>
<keyword evidence="11" id="KW-1185">Reference proteome</keyword>
<evidence type="ECO:0000256" key="1">
    <source>
        <dbReference type="ARBA" id="ARBA00004123"/>
    </source>
</evidence>
<dbReference type="Proteomes" id="UP000593571">
    <property type="component" value="Unassembled WGS sequence"/>
</dbReference>
<comment type="caution">
    <text evidence="10">The sequence shown here is derived from an EMBL/GenBank/DDBJ whole genome shotgun (WGS) entry which is preliminary data.</text>
</comment>
<evidence type="ECO:0000313" key="10">
    <source>
        <dbReference type="EMBL" id="KAF6466858.1"/>
    </source>
</evidence>
<dbReference type="EMBL" id="JACASE010000005">
    <property type="protein sequence ID" value="KAF6466858.1"/>
    <property type="molecule type" value="Genomic_DNA"/>
</dbReference>
<feature type="compositionally biased region" description="Pro residues" evidence="8">
    <location>
        <begin position="194"/>
        <end position="205"/>
    </location>
</feature>
<keyword evidence="2" id="KW-0479">Metal-binding</keyword>
<keyword evidence="5" id="KW-0862">Zinc</keyword>
<dbReference type="PROSITE" id="PS00028">
    <property type="entry name" value="ZINC_FINGER_C2H2_1"/>
    <property type="match status" value="1"/>
</dbReference>
<dbReference type="GO" id="GO:0009913">
    <property type="term" value="P:epidermal cell differentiation"/>
    <property type="evidence" value="ECO:0007669"/>
    <property type="project" value="TreeGrafter"/>
</dbReference>
<organism evidence="10 11">
    <name type="scientific">Rousettus aegyptiacus</name>
    <name type="common">Egyptian fruit bat</name>
    <name type="synonym">Pteropus aegyptiacus</name>
    <dbReference type="NCBI Taxonomy" id="9407"/>
    <lineage>
        <taxon>Eukaryota</taxon>
        <taxon>Metazoa</taxon>
        <taxon>Chordata</taxon>
        <taxon>Craniata</taxon>
        <taxon>Vertebrata</taxon>
        <taxon>Euteleostomi</taxon>
        <taxon>Mammalia</taxon>
        <taxon>Eutheria</taxon>
        <taxon>Laurasiatheria</taxon>
        <taxon>Chiroptera</taxon>
        <taxon>Yinpterochiroptera</taxon>
        <taxon>Pteropodoidea</taxon>
        <taxon>Pteropodidae</taxon>
        <taxon>Rousettinae</taxon>
        <taxon>Rousettus</taxon>
    </lineage>
</organism>
<evidence type="ECO:0000256" key="2">
    <source>
        <dbReference type="ARBA" id="ARBA00022723"/>
    </source>
</evidence>
<evidence type="ECO:0000256" key="3">
    <source>
        <dbReference type="ARBA" id="ARBA00022737"/>
    </source>
</evidence>
<dbReference type="InterPro" id="IPR027756">
    <property type="entry name" value="Ovo-like"/>
</dbReference>
<sequence length="229" mass="25026">MSLRDSSYSVASGPCVVARLPSEDVGRLADPQSRDHGFLRTKMKVTLGDSPSGDLFTCHICQKAFTYQRMLNRHMKCHNDVKRHLCTYCGKGFNDTFDLKRRAALQMQPVRQGLHAALLAGVPPQEDTRRAAEVRVQGAAGQAVRVRGVWLHVREPGGPRPAPEGAPPRQPAAAQDLQEGGRGPAQHRHLPAAEQPPPLRAPPPLRRAGGAGPPPAPRPVRPPLLRRHR</sequence>
<name>A0A7J8H3V2_ROUAE</name>
<keyword evidence="6" id="KW-0539">Nucleus</keyword>
<evidence type="ECO:0000256" key="4">
    <source>
        <dbReference type="ARBA" id="ARBA00022771"/>
    </source>
</evidence>
<feature type="domain" description="C2H2-type" evidence="9">
    <location>
        <begin position="56"/>
        <end position="83"/>
    </location>
</feature>
<evidence type="ECO:0000256" key="6">
    <source>
        <dbReference type="ARBA" id="ARBA00023242"/>
    </source>
</evidence>
<reference evidence="10 11" key="1">
    <citation type="journal article" date="2020" name="Nature">
        <title>Six reference-quality genomes reveal evolution of bat adaptations.</title>
        <authorList>
            <person name="Jebb D."/>
            <person name="Huang Z."/>
            <person name="Pippel M."/>
            <person name="Hughes G.M."/>
            <person name="Lavrichenko K."/>
            <person name="Devanna P."/>
            <person name="Winkler S."/>
            <person name="Jermiin L.S."/>
            <person name="Skirmuntt E.C."/>
            <person name="Katzourakis A."/>
            <person name="Burkitt-Gray L."/>
            <person name="Ray D.A."/>
            <person name="Sullivan K.A.M."/>
            <person name="Roscito J.G."/>
            <person name="Kirilenko B.M."/>
            <person name="Davalos L.M."/>
            <person name="Corthals A.P."/>
            <person name="Power M.L."/>
            <person name="Jones G."/>
            <person name="Ransome R.D."/>
            <person name="Dechmann D.K.N."/>
            <person name="Locatelli A.G."/>
            <person name="Puechmaille S.J."/>
            <person name="Fedrigo O."/>
            <person name="Jarvis E.D."/>
            <person name="Hiller M."/>
            <person name="Vernes S.C."/>
            <person name="Myers E.W."/>
            <person name="Teeling E.C."/>
        </authorList>
    </citation>
    <scope>NUCLEOTIDE SEQUENCE [LARGE SCALE GENOMIC DNA]</scope>
    <source>
        <strain evidence="10">MRouAeg1</strain>
        <tissue evidence="10">Muscle</tissue>
    </source>
</reference>
<dbReference type="FunFam" id="3.30.160.60:FF:001221">
    <property type="entry name" value="putative transcription factor Ovo-like 1"/>
    <property type="match status" value="1"/>
</dbReference>
<accession>A0A7J8H3V2</accession>
<dbReference type="PANTHER" id="PTHR10032:SF217">
    <property type="entry name" value="TRANSCRIPTION FACTOR OVO-LIKE 1-RELATED"/>
    <property type="match status" value="1"/>
</dbReference>
<dbReference type="Pfam" id="PF13912">
    <property type="entry name" value="zf-C2H2_6"/>
    <property type="match status" value="1"/>
</dbReference>
<dbReference type="Gene3D" id="3.30.160.60">
    <property type="entry name" value="Classic Zinc Finger"/>
    <property type="match status" value="1"/>
</dbReference>
<gene>
    <name evidence="10" type="ORF">HJG63_014802</name>
</gene>
<evidence type="ECO:0000256" key="5">
    <source>
        <dbReference type="ARBA" id="ARBA00022833"/>
    </source>
</evidence>
<feature type="compositionally biased region" description="Pro residues" evidence="8">
    <location>
        <begin position="158"/>
        <end position="170"/>
    </location>
</feature>
<evidence type="ECO:0000313" key="11">
    <source>
        <dbReference type="Proteomes" id="UP000593571"/>
    </source>
</evidence>
<dbReference type="SUPFAM" id="SSF57667">
    <property type="entry name" value="beta-beta-alpha zinc fingers"/>
    <property type="match status" value="1"/>
</dbReference>
<dbReference type="GO" id="GO:0008270">
    <property type="term" value="F:zinc ion binding"/>
    <property type="evidence" value="ECO:0007669"/>
    <property type="project" value="UniProtKB-KW"/>
</dbReference>
<dbReference type="PROSITE" id="PS50157">
    <property type="entry name" value="ZINC_FINGER_C2H2_2"/>
    <property type="match status" value="1"/>
</dbReference>
<dbReference type="AlphaFoldDB" id="A0A7J8H3V2"/>
<keyword evidence="4 7" id="KW-0863">Zinc-finger</keyword>
<keyword evidence="3" id="KW-0677">Repeat</keyword>
<evidence type="ECO:0000256" key="7">
    <source>
        <dbReference type="PROSITE-ProRule" id="PRU00042"/>
    </source>
</evidence>
<feature type="region of interest" description="Disordered" evidence="8">
    <location>
        <begin position="153"/>
        <end position="229"/>
    </location>
</feature>
<feature type="compositionally biased region" description="Pro residues" evidence="8">
    <location>
        <begin position="212"/>
        <end position="222"/>
    </location>
</feature>
<evidence type="ECO:0000256" key="8">
    <source>
        <dbReference type="SAM" id="MobiDB-lite"/>
    </source>
</evidence>
<proteinExistence type="predicted"/>
<dbReference type="InterPro" id="IPR036236">
    <property type="entry name" value="Znf_C2H2_sf"/>
</dbReference>